<sequence>MNKAILMGRLTKEPELRYTSTNNTPVCSFTLAVNRAFSKQGEEKQADFIPVVAWSKLAEFCGKYFQKGRQVAIVGRIQTRTWDDNEGKRHYVTEVIAEEAHFADSKKSDETSAKPTFGGGSSGEDGFYPIGDDDELPF</sequence>
<evidence type="ECO:0000256" key="1">
    <source>
        <dbReference type="ARBA" id="ARBA00023125"/>
    </source>
</evidence>
<dbReference type="AlphaFoldDB" id="A0A0L6JSD9"/>
<reference evidence="6" key="1">
    <citation type="submission" date="2015-07" db="EMBL/GenBank/DDBJ databases">
        <title>Near-Complete Genome Sequence of the Cellulolytic Bacterium Bacteroides (Pseudobacteroides) cellulosolvens ATCC 35603.</title>
        <authorList>
            <person name="Dassa B."/>
            <person name="Utturkar S.M."/>
            <person name="Klingeman D.M."/>
            <person name="Hurt R.A."/>
            <person name="Keller M."/>
            <person name="Xu J."/>
            <person name="Reddy Y.H.K."/>
            <person name="Borovok I."/>
            <person name="Grinberg I.R."/>
            <person name="Lamed R."/>
            <person name="Zhivin O."/>
            <person name="Bayer E.A."/>
            <person name="Brown S.D."/>
        </authorList>
    </citation>
    <scope>NUCLEOTIDE SEQUENCE [LARGE SCALE GENOMIC DNA]</scope>
    <source>
        <strain evidence="6">DSM 2933</strain>
    </source>
</reference>
<keyword evidence="2" id="KW-0234">DNA repair</keyword>
<proteinExistence type="inferred from homology"/>
<dbReference type="NCBIfam" id="TIGR00621">
    <property type="entry name" value="ssb"/>
    <property type="match status" value="1"/>
</dbReference>
<feature type="compositionally biased region" description="Basic and acidic residues" evidence="4">
    <location>
        <begin position="102"/>
        <end position="112"/>
    </location>
</feature>
<dbReference type="PIRSF" id="PIRSF002070">
    <property type="entry name" value="SSB"/>
    <property type="match status" value="1"/>
</dbReference>
<evidence type="ECO:0000313" key="5">
    <source>
        <dbReference type="EMBL" id="KNY28645.1"/>
    </source>
</evidence>
<evidence type="ECO:0000313" key="6">
    <source>
        <dbReference type="Proteomes" id="UP000036923"/>
    </source>
</evidence>
<dbReference type="SUPFAM" id="SSF50249">
    <property type="entry name" value="Nucleic acid-binding proteins"/>
    <property type="match status" value="1"/>
</dbReference>
<feature type="short sequence motif" description="Important for interaction with partner proteins" evidence="2">
    <location>
        <begin position="133"/>
        <end position="138"/>
    </location>
</feature>
<name>A0A0L6JSD9_9FIRM</name>
<dbReference type="GO" id="GO:0006310">
    <property type="term" value="P:DNA recombination"/>
    <property type="evidence" value="ECO:0007669"/>
    <property type="project" value="UniProtKB-UniRule"/>
</dbReference>
<keyword evidence="1 2" id="KW-0238">DNA-binding</keyword>
<dbReference type="GO" id="GO:0006260">
    <property type="term" value="P:DNA replication"/>
    <property type="evidence" value="ECO:0007669"/>
    <property type="project" value="UniProtKB-UniRule"/>
</dbReference>
<keyword evidence="2" id="KW-0235">DNA replication</keyword>
<dbReference type="Pfam" id="PF00436">
    <property type="entry name" value="SSB"/>
    <property type="match status" value="1"/>
</dbReference>
<keyword evidence="2" id="KW-0233">DNA recombination</keyword>
<dbReference type="PANTHER" id="PTHR10302">
    <property type="entry name" value="SINGLE-STRANDED DNA-BINDING PROTEIN"/>
    <property type="match status" value="1"/>
</dbReference>
<dbReference type="InterPro" id="IPR000424">
    <property type="entry name" value="Primosome_PriB/ssb"/>
</dbReference>
<organism evidence="5 6">
    <name type="scientific">Pseudobacteroides cellulosolvens ATCC 35603 = DSM 2933</name>
    <dbReference type="NCBI Taxonomy" id="398512"/>
    <lineage>
        <taxon>Bacteria</taxon>
        <taxon>Bacillati</taxon>
        <taxon>Bacillota</taxon>
        <taxon>Clostridia</taxon>
        <taxon>Eubacteriales</taxon>
        <taxon>Oscillospiraceae</taxon>
        <taxon>Pseudobacteroides</taxon>
    </lineage>
</organism>
<dbReference type="Gene3D" id="2.40.50.140">
    <property type="entry name" value="Nucleic acid-binding proteins"/>
    <property type="match status" value="1"/>
</dbReference>
<dbReference type="EMBL" id="LGTC01000001">
    <property type="protein sequence ID" value="KNY28645.1"/>
    <property type="molecule type" value="Genomic_DNA"/>
</dbReference>
<dbReference type="RefSeq" id="WP_036936543.1">
    <property type="nucleotide sequence ID" value="NZ_JQKC01000002.1"/>
</dbReference>
<dbReference type="Proteomes" id="UP000036923">
    <property type="component" value="Unassembled WGS sequence"/>
</dbReference>
<accession>A0A0L6JSD9</accession>
<feature type="region of interest" description="Disordered" evidence="4">
    <location>
        <begin position="102"/>
        <end position="138"/>
    </location>
</feature>
<keyword evidence="2" id="KW-0227">DNA damage</keyword>
<comment type="subunit">
    <text evidence="2">Homotetramer.</text>
</comment>
<gene>
    <name evidence="5" type="ORF">Bccel_3919</name>
</gene>
<dbReference type="GO" id="GO:0006281">
    <property type="term" value="P:DNA repair"/>
    <property type="evidence" value="ECO:0007669"/>
    <property type="project" value="UniProtKB-UniRule"/>
</dbReference>
<dbReference type="PROSITE" id="PS50935">
    <property type="entry name" value="SSB"/>
    <property type="match status" value="1"/>
</dbReference>
<dbReference type="GO" id="GO:0009295">
    <property type="term" value="C:nucleoid"/>
    <property type="evidence" value="ECO:0007669"/>
    <property type="project" value="TreeGrafter"/>
</dbReference>
<evidence type="ECO:0000256" key="3">
    <source>
        <dbReference type="PIRNR" id="PIRNR002070"/>
    </source>
</evidence>
<dbReference type="InterPro" id="IPR011344">
    <property type="entry name" value="ssDNA-bd"/>
</dbReference>
<dbReference type="PATRIC" id="fig|398512.5.peg.4100"/>
<keyword evidence="6" id="KW-1185">Reference proteome</keyword>
<dbReference type="OrthoDB" id="9809878at2"/>
<dbReference type="STRING" id="398512.Bccel_3919"/>
<evidence type="ECO:0000256" key="4">
    <source>
        <dbReference type="SAM" id="MobiDB-lite"/>
    </source>
</evidence>
<evidence type="ECO:0000256" key="2">
    <source>
        <dbReference type="HAMAP-Rule" id="MF_00984"/>
    </source>
</evidence>
<comment type="caution">
    <text evidence="5">The sequence shown here is derived from an EMBL/GenBank/DDBJ whole genome shotgun (WGS) entry which is preliminary data.</text>
</comment>
<dbReference type="PANTHER" id="PTHR10302:SF27">
    <property type="entry name" value="SINGLE-STRANDED DNA-BINDING PROTEIN"/>
    <property type="match status" value="1"/>
</dbReference>
<protein>
    <recommendedName>
        <fullName evidence="2 3">Single-stranded DNA-binding protein</fullName>
        <shortName evidence="2">SSB</shortName>
    </recommendedName>
</protein>
<comment type="function">
    <text evidence="2">Plays an important role in DNA replication, recombination and repair. Binds to ssDNA and to an array of partner proteins to recruit them to their sites of action during DNA metabolism.</text>
</comment>
<dbReference type="CDD" id="cd04496">
    <property type="entry name" value="SSB_OBF"/>
    <property type="match status" value="1"/>
</dbReference>
<dbReference type="InterPro" id="IPR012340">
    <property type="entry name" value="NA-bd_OB-fold"/>
</dbReference>
<dbReference type="GO" id="GO:0003697">
    <property type="term" value="F:single-stranded DNA binding"/>
    <property type="evidence" value="ECO:0007669"/>
    <property type="project" value="UniProtKB-UniRule"/>
</dbReference>
<dbReference type="eggNOG" id="COG0629">
    <property type="taxonomic scope" value="Bacteria"/>
</dbReference>
<dbReference type="HAMAP" id="MF_00984">
    <property type="entry name" value="SSB"/>
    <property type="match status" value="1"/>
</dbReference>
<comment type="caution">
    <text evidence="2">Lacks conserved residue(s) required for the propagation of feature annotation.</text>
</comment>